<evidence type="ECO:0000256" key="2">
    <source>
        <dbReference type="SAM" id="SignalP"/>
    </source>
</evidence>
<reference evidence="3 4" key="1">
    <citation type="submission" date="2024-04" db="EMBL/GenBank/DDBJ databases">
        <authorList>
            <person name="Fracassetti M."/>
        </authorList>
    </citation>
    <scope>NUCLEOTIDE SEQUENCE [LARGE SCALE GENOMIC DNA]</scope>
</reference>
<dbReference type="EMBL" id="OZ034817">
    <property type="protein sequence ID" value="CAL1385471.1"/>
    <property type="molecule type" value="Genomic_DNA"/>
</dbReference>
<organism evidence="3 4">
    <name type="scientific">Linum trigynum</name>
    <dbReference type="NCBI Taxonomy" id="586398"/>
    <lineage>
        <taxon>Eukaryota</taxon>
        <taxon>Viridiplantae</taxon>
        <taxon>Streptophyta</taxon>
        <taxon>Embryophyta</taxon>
        <taxon>Tracheophyta</taxon>
        <taxon>Spermatophyta</taxon>
        <taxon>Magnoliopsida</taxon>
        <taxon>eudicotyledons</taxon>
        <taxon>Gunneridae</taxon>
        <taxon>Pentapetalae</taxon>
        <taxon>rosids</taxon>
        <taxon>fabids</taxon>
        <taxon>Malpighiales</taxon>
        <taxon>Linaceae</taxon>
        <taxon>Linum</taxon>
    </lineage>
</organism>
<dbReference type="AlphaFoldDB" id="A0AAV2EHM5"/>
<feature type="chain" id="PRO_5043841915" evidence="2">
    <location>
        <begin position="28"/>
        <end position="98"/>
    </location>
</feature>
<name>A0AAV2EHM5_9ROSI</name>
<sequence>MRPSFASLLAALVIFFLFVAQPRFVQSRTLLKFRDHANSEVAATATSSASGAAAATDHVERASEKVKDHGGGGGEDPGPAAVVKSNLASGPSRKGEGH</sequence>
<keyword evidence="4" id="KW-1185">Reference proteome</keyword>
<protein>
    <submittedName>
        <fullName evidence="3">Uncharacterized protein</fullName>
    </submittedName>
</protein>
<gene>
    <name evidence="3" type="ORF">LTRI10_LOCUS26605</name>
</gene>
<proteinExistence type="predicted"/>
<feature type="region of interest" description="Disordered" evidence="1">
    <location>
        <begin position="42"/>
        <end position="98"/>
    </location>
</feature>
<evidence type="ECO:0000313" key="4">
    <source>
        <dbReference type="Proteomes" id="UP001497516"/>
    </source>
</evidence>
<feature type="signal peptide" evidence="2">
    <location>
        <begin position="1"/>
        <end position="27"/>
    </location>
</feature>
<keyword evidence="2" id="KW-0732">Signal</keyword>
<feature type="compositionally biased region" description="Low complexity" evidence="1">
    <location>
        <begin position="42"/>
        <end position="56"/>
    </location>
</feature>
<evidence type="ECO:0000256" key="1">
    <source>
        <dbReference type="SAM" id="MobiDB-lite"/>
    </source>
</evidence>
<accession>A0AAV2EHM5</accession>
<evidence type="ECO:0000313" key="3">
    <source>
        <dbReference type="EMBL" id="CAL1385471.1"/>
    </source>
</evidence>
<dbReference type="Proteomes" id="UP001497516">
    <property type="component" value="Chromosome 4"/>
</dbReference>
<feature type="compositionally biased region" description="Basic and acidic residues" evidence="1">
    <location>
        <begin position="57"/>
        <end position="70"/>
    </location>
</feature>